<evidence type="ECO:0000256" key="3">
    <source>
        <dbReference type="ARBA" id="ARBA00022525"/>
    </source>
</evidence>
<evidence type="ECO:0000313" key="6">
    <source>
        <dbReference type="EMBL" id="AWB49525.1"/>
    </source>
</evidence>
<dbReference type="SUPFAM" id="SSF51120">
    <property type="entry name" value="beta-Roll"/>
    <property type="match status" value="3"/>
</dbReference>
<dbReference type="PANTHER" id="PTHR38340">
    <property type="entry name" value="S-LAYER PROTEIN"/>
    <property type="match status" value="1"/>
</dbReference>
<dbReference type="InterPro" id="IPR011049">
    <property type="entry name" value="Serralysin-like_metalloprot_C"/>
</dbReference>
<dbReference type="InterPro" id="IPR013320">
    <property type="entry name" value="ConA-like_dom_sf"/>
</dbReference>
<feature type="domain" description="GH16" evidence="5">
    <location>
        <begin position="1"/>
        <end position="237"/>
    </location>
</feature>
<gene>
    <name evidence="6" type="ORF">HYN69_14355</name>
</gene>
<dbReference type="SUPFAM" id="SSF49899">
    <property type="entry name" value="Concanavalin A-like lectins/glucanases"/>
    <property type="match status" value="1"/>
</dbReference>
<dbReference type="GO" id="GO:0005975">
    <property type="term" value="P:carbohydrate metabolic process"/>
    <property type="evidence" value="ECO:0007669"/>
    <property type="project" value="InterPro"/>
</dbReference>
<dbReference type="EMBL" id="CP028918">
    <property type="protein sequence ID" value="AWB49525.1"/>
    <property type="molecule type" value="Genomic_DNA"/>
</dbReference>
<dbReference type="InterPro" id="IPR018511">
    <property type="entry name" value="Hemolysin-typ_Ca-bd_CS"/>
</dbReference>
<dbReference type="AlphaFoldDB" id="A0A2S0UP03"/>
<keyword evidence="3" id="KW-0964">Secreted</keyword>
<dbReference type="KEGG" id="geh:HYN69_14355"/>
<name>A0A2S0UP03_9RHOB</name>
<dbReference type="OrthoDB" id="7667126at2"/>
<evidence type="ECO:0000256" key="2">
    <source>
        <dbReference type="ARBA" id="ARBA00006865"/>
    </source>
</evidence>
<dbReference type="InterPro" id="IPR050557">
    <property type="entry name" value="RTX_toxin/Mannuronan_C5-epim"/>
</dbReference>
<comment type="similarity">
    <text evidence="2">Belongs to the glycosyl hydrolase 16 family.</text>
</comment>
<dbReference type="PANTHER" id="PTHR38340:SF1">
    <property type="entry name" value="S-LAYER PROTEIN"/>
    <property type="match status" value="1"/>
</dbReference>
<accession>A0A2S0UP03</accession>
<evidence type="ECO:0000259" key="5">
    <source>
        <dbReference type="PROSITE" id="PS51762"/>
    </source>
</evidence>
<feature type="compositionally biased region" description="Pro residues" evidence="4">
    <location>
        <begin position="249"/>
        <end position="262"/>
    </location>
</feature>
<organism evidence="6 7">
    <name type="scientific">Paragemmobacter aquarius</name>
    <dbReference type="NCBI Taxonomy" id="2169400"/>
    <lineage>
        <taxon>Bacteria</taxon>
        <taxon>Pseudomonadati</taxon>
        <taxon>Pseudomonadota</taxon>
        <taxon>Alphaproteobacteria</taxon>
        <taxon>Rhodobacterales</taxon>
        <taxon>Paracoccaceae</taxon>
        <taxon>Paragemmobacter</taxon>
    </lineage>
</organism>
<evidence type="ECO:0000256" key="4">
    <source>
        <dbReference type="SAM" id="MobiDB-lite"/>
    </source>
</evidence>
<reference evidence="6 7" key="1">
    <citation type="submission" date="2018-04" db="EMBL/GenBank/DDBJ databases">
        <title>Genome sequencing of Gemmobacter.</title>
        <authorList>
            <person name="Yi H."/>
            <person name="Baek M.-G."/>
        </authorList>
    </citation>
    <scope>NUCLEOTIDE SEQUENCE [LARGE SCALE GENOMIC DNA]</scope>
    <source>
        <strain evidence="6 7">HYN0069</strain>
    </source>
</reference>
<dbReference type="Pfam" id="PF00353">
    <property type="entry name" value="HemolysinCabind"/>
    <property type="match status" value="5"/>
</dbReference>
<dbReference type="Gene3D" id="2.60.120.200">
    <property type="match status" value="1"/>
</dbReference>
<dbReference type="Gene3D" id="2.150.10.10">
    <property type="entry name" value="Serralysin-like metalloprotease, C-terminal"/>
    <property type="match status" value="3"/>
</dbReference>
<dbReference type="InterPro" id="IPR001343">
    <property type="entry name" value="Hemolysn_Ca-bd"/>
</dbReference>
<dbReference type="PROSITE" id="PS00330">
    <property type="entry name" value="HEMOLYSIN_CALCIUM"/>
    <property type="match status" value="5"/>
</dbReference>
<dbReference type="InterPro" id="IPR000757">
    <property type="entry name" value="Beta-glucanase-like"/>
</dbReference>
<dbReference type="GO" id="GO:0004553">
    <property type="term" value="F:hydrolase activity, hydrolyzing O-glycosyl compounds"/>
    <property type="evidence" value="ECO:0007669"/>
    <property type="project" value="InterPro"/>
</dbReference>
<feature type="region of interest" description="Disordered" evidence="4">
    <location>
        <begin position="245"/>
        <end position="293"/>
    </location>
</feature>
<dbReference type="PROSITE" id="PS51762">
    <property type="entry name" value="GH16_2"/>
    <property type="match status" value="1"/>
</dbReference>
<sequence length="629" mass="64122">MTLNPQISLFTINQTQPTDGWLLSDWAAGQTSIMNWEDQNVTKTATGEVQLKLGAAPSGSSRPYNGAEFQSSEVATTGAFSWTAQAPKMVDGAVFGMFSYKADWQNQPWVEFDFEFVGKDTTKVQLNIHMEDANGRHISLDQAKGGSIIVDLGFDGAQGMHTYDVTVANNSATFRVDGRVVGVYGAADMPGGVWQIGPQKSYVDLWCASGLDSWTGKWAYDGTPLVARVQGADVRPGDLTGLATTVAPAPTPTPVSPTPVEPAPSSLNGDTGNNALTGTSGNDSMAGNGGNDTLAGAAGHDSLFGGDGNDMLRLDAGNDLLDGGNGSDWLDAAGTVAVRVDLGLTTAQATGYGTDTLRNIEHFSGGSGNDVALGNDGGNQMNGNLGNDQLSGLGGNDTLTGGAGDDVLTGGVGNDQVFGGDGSDRMSLGGGDDLIDGGAGSDWATVTNAIAITVNLGVTTAQNTGSGYDTIRNVENVTGNAANDRLTGNSVANILQGMGGNDTLSGASGADTLEGGSGTDALYGGADADRDVFVFKSASESTAGSAHDTVFSFVAGVDDFDLRGIDANTAQAGDQAFAFTGSTASAYGVWAVASGSDMLLRADVNGDKVADFEVLVVNAHTVNAGDFLL</sequence>
<dbReference type="PRINTS" id="PR00313">
    <property type="entry name" value="CABNDNGRPT"/>
</dbReference>
<dbReference type="RefSeq" id="WP_108436342.1">
    <property type="nucleotide sequence ID" value="NZ_CP028918.1"/>
</dbReference>
<feature type="compositionally biased region" description="Polar residues" evidence="4">
    <location>
        <begin position="267"/>
        <end position="285"/>
    </location>
</feature>
<dbReference type="GO" id="GO:0005576">
    <property type="term" value="C:extracellular region"/>
    <property type="evidence" value="ECO:0007669"/>
    <property type="project" value="UniProtKB-SubCell"/>
</dbReference>
<keyword evidence="7" id="KW-1185">Reference proteome</keyword>
<evidence type="ECO:0000256" key="1">
    <source>
        <dbReference type="ARBA" id="ARBA00004613"/>
    </source>
</evidence>
<protein>
    <recommendedName>
        <fullName evidence="5">GH16 domain-containing protein</fullName>
    </recommendedName>
</protein>
<dbReference type="Proteomes" id="UP000244496">
    <property type="component" value="Chromosome"/>
</dbReference>
<dbReference type="GO" id="GO:0005509">
    <property type="term" value="F:calcium ion binding"/>
    <property type="evidence" value="ECO:0007669"/>
    <property type="project" value="InterPro"/>
</dbReference>
<proteinExistence type="inferred from homology"/>
<dbReference type="Pfam" id="PF00722">
    <property type="entry name" value="Glyco_hydro_16"/>
    <property type="match status" value="1"/>
</dbReference>
<comment type="subcellular location">
    <subcellularLocation>
        <location evidence="1">Secreted</location>
    </subcellularLocation>
</comment>
<evidence type="ECO:0000313" key="7">
    <source>
        <dbReference type="Proteomes" id="UP000244496"/>
    </source>
</evidence>